<keyword evidence="1" id="KW-0812">Transmembrane</keyword>
<reference evidence="2" key="1">
    <citation type="submission" date="2020-01" db="EMBL/GenBank/DDBJ databases">
        <authorList>
            <person name="Meier V. D."/>
            <person name="Meier V D."/>
        </authorList>
    </citation>
    <scope>NUCLEOTIDE SEQUENCE</scope>
    <source>
        <strain evidence="2">HLG_WM_MAG_01</strain>
    </source>
</reference>
<keyword evidence="1" id="KW-1133">Transmembrane helix</keyword>
<accession>A0A6S6U303</accession>
<organism evidence="2">
    <name type="scientific">uncultured Sulfurovum sp</name>
    <dbReference type="NCBI Taxonomy" id="269237"/>
    <lineage>
        <taxon>Bacteria</taxon>
        <taxon>Pseudomonadati</taxon>
        <taxon>Campylobacterota</taxon>
        <taxon>Epsilonproteobacteria</taxon>
        <taxon>Campylobacterales</taxon>
        <taxon>Sulfurovaceae</taxon>
        <taxon>Sulfurovum</taxon>
        <taxon>environmental samples</taxon>
    </lineage>
</organism>
<gene>
    <name evidence="2" type="ORF">HELGO_WM718</name>
</gene>
<evidence type="ECO:0000256" key="1">
    <source>
        <dbReference type="SAM" id="Phobius"/>
    </source>
</evidence>
<dbReference type="EMBL" id="CACVAS010000117">
    <property type="protein sequence ID" value="CAA6821866.1"/>
    <property type="molecule type" value="Genomic_DNA"/>
</dbReference>
<proteinExistence type="predicted"/>
<name>A0A6S6U303_9BACT</name>
<feature type="transmembrane region" description="Helical" evidence="1">
    <location>
        <begin position="28"/>
        <end position="48"/>
    </location>
</feature>
<dbReference type="AlphaFoldDB" id="A0A6S6U303"/>
<protein>
    <submittedName>
        <fullName evidence="2">Uncharacterized protein</fullName>
    </submittedName>
</protein>
<feature type="transmembrane region" description="Helical" evidence="1">
    <location>
        <begin position="68"/>
        <end position="87"/>
    </location>
</feature>
<evidence type="ECO:0000313" key="2">
    <source>
        <dbReference type="EMBL" id="CAA6821866.1"/>
    </source>
</evidence>
<sequence>MKKQQQSFSQQEVTFKGIGLFPEGLEKIFLAIYIILLPYITGVIFLFFYVGSGDTETFMSLSKDSSFMLTWIIGYEILAVLIILYIIKSAIKFSINKKSSTKVRGADENFRRP</sequence>
<keyword evidence="1" id="KW-0472">Membrane</keyword>